<name>A0A0A9QAR6_ARUDO</name>
<proteinExistence type="predicted"/>
<dbReference type="EMBL" id="GBRH01228592">
    <property type="protein sequence ID" value="JAD69303.1"/>
    <property type="molecule type" value="Transcribed_RNA"/>
</dbReference>
<reference evidence="1" key="1">
    <citation type="submission" date="2014-09" db="EMBL/GenBank/DDBJ databases">
        <authorList>
            <person name="Magalhaes I.L.F."/>
            <person name="Oliveira U."/>
            <person name="Santos F.R."/>
            <person name="Vidigal T.H.D.A."/>
            <person name="Brescovit A.D."/>
            <person name="Santos A.J."/>
        </authorList>
    </citation>
    <scope>NUCLEOTIDE SEQUENCE</scope>
    <source>
        <tissue evidence="1">Shoot tissue taken approximately 20 cm above the soil surface</tissue>
    </source>
</reference>
<dbReference type="AlphaFoldDB" id="A0A0A9QAR6"/>
<evidence type="ECO:0000313" key="1">
    <source>
        <dbReference type="EMBL" id="JAD69303.1"/>
    </source>
</evidence>
<reference evidence="1" key="2">
    <citation type="journal article" date="2015" name="Data Brief">
        <title>Shoot transcriptome of the giant reed, Arundo donax.</title>
        <authorList>
            <person name="Barrero R.A."/>
            <person name="Guerrero F.D."/>
            <person name="Moolhuijzen P."/>
            <person name="Goolsby J.A."/>
            <person name="Tidwell J."/>
            <person name="Bellgard S.E."/>
            <person name="Bellgard M.I."/>
        </authorList>
    </citation>
    <scope>NUCLEOTIDE SEQUENCE</scope>
    <source>
        <tissue evidence="1">Shoot tissue taken approximately 20 cm above the soil surface</tissue>
    </source>
</reference>
<sequence>MASGASRTATRTSPCRT</sequence>
<protein>
    <submittedName>
        <fullName evidence="1">Uncharacterized protein</fullName>
    </submittedName>
</protein>
<accession>A0A0A9QAR6</accession>
<organism evidence="1">
    <name type="scientific">Arundo donax</name>
    <name type="common">Giant reed</name>
    <name type="synonym">Donax arundinaceus</name>
    <dbReference type="NCBI Taxonomy" id="35708"/>
    <lineage>
        <taxon>Eukaryota</taxon>
        <taxon>Viridiplantae</taxon>
        <taxon>Streptophyta</taxon>
        <taxon>Embryophyta</taxon>
        <taxon>Tracheophyta</taxon>
        <taxon>Spermatophyta</taxon>
        <taxon>Magnoliopsida</taxon>
        <taxon>Liliopsida</taxon>
        <taxon>Poales</taxon>
        <taxon>Poaceae</taxon>
        <taxon>PACMAD clade</taxon>
        <taxon>Arundinoideae</taxon>
        <taxon>Arundineae</taxon>
        <taxon>Arundo</taxon>
    </lineage>
</organism>